<feature type="transmembrane region" description="Helical" evidence="1">
    <location>
        <begin position="23"/>
        <end position="40"/>
    </location>
</feature>
<comment type="caution">
    <text evidence="2">The sequence shown here is derived from an EMBL/GenBank/DDBJ whole genome shotgun (WGS) entry which is preliminary data.</text>
</comment>
<reference evidence="2 3" key="1">
    <citation type="journal article" date="2021" name="BMC Biol.">
        <title>Horizontally acquired antibacterial genes associated with adaptive radiation of ladybird beetles.</title>
        <authorList>
            <person name="Li H.S."/>
            <person name="Tang X.F."/>
            <person name="Huang Y.H."/>
            <person name="Xu Z.Y."/>
            <person name="Chen M.L."/>
            <person name="Du X.Y."/>
            <person name="Qiu B.Y."/>
            <person name="Chen P.T."/>
            <person name="Zhang W."/>
            <person name="Slipinski A."/>
            <person name="Escalona H.E."/>
            <person name="Waterhouse R.M."/>
            <person name="Zwick A."/>
            <person name="Pang H."/>
        </authorList>
    </citation>
    <scope>NUCLEOTIDE SEQUENCE [LARGE SCALE GENOMIC DNA]</scope>
    <source>
        <strain evidence="2">SYSU2018</strain>
    </source>
</reference>
<feature type="non-terminal residue" evidence="2">
    <location>
        <position position="69"/>
    </location>
</feature>
<accession>A0ABD2MFW6</accession>
<sequence length="69" mass="8071">MDGVDLTDRMVRLRNPTKWRKKVFFKLLMISVVNANALYVDLHRKKSLLILFLNEVAELLIAMGRQKAK</sequence>
<keyword evidence="1" id="KW-0472">Membrane</keyword>
<protein>
    <recommendedName>
        <fullName evidence="4">PiggyBac transposable element-derived protein domain-containing protein</fullName>
    </recommendedName>
</protein>
<keyword evidence="3" id="KW-1185">Reference proteome</keyword>
<keyword evidence="1" id="KW-1133">Transmembrane helix</keyword>
<evidence type="ECO:0000256" key="1">
    <source>
        <dbReference type="SAM" id="Phobius"/>
    </source>
</evidence>
<name>A0ABD2MFW6_9CUCU</name>
<keyword evidence="1" id="KW-0812">Transmembrane</keyword>
<organism evidence="2 3">
    <name type="scientific">Cryptolaemus montrouzieri</name>
    <dbReference type="NCBI Taxonomy" id="559131"/>
    <lineage>
        <taxon>Eukaryota</taxon>
        <taxon>Metazoa</taxon>
        <taxon>Ecdysozoa</taxon>
        <taxon>Arthropoda</taxon>
        <taxon>Hexapoda</taxon>
        <taxon>Insecta</taxon>
        <taxon>Pterygota</taxon>
        <taxon>Neoptera</taxon>
        <taxon>Endopterygota</taxon>
        <taxon>Coleoptera</taxon>
        <taxon>Polyphaga</taxon>
        <taxon>Cucujiformia</taxon>
        <taxon>Coccinelloidea</taxon>
        <taxon>Coccinellidae</taxon>
        <taxon>Scymninae</taxon>
        <taxon>Scymnini</taxon>
        <taxon>Cryptolaemus</taxon>
    </lineage>
</organism>
<proteinExistence type="predicted"/>
<dbReference type="EMBL" id="JABFTP020000001">
    <property type="protein sequence ID" value="KAL3265297.1"/>
    <property type="molecule type" value="Genomic_DNA"/>
</dbReference>
<dbReference type="Proteomes" id="UP001516400">
    <property type="component" value="Unassembled WGS sequence"/>
</dbReference>
<dbReference type="AlphaFoldDB" id="A0ABD2MFW6"/>
<evidence type="ECO:0000313" key="3">
    <source>
        <dbReference type="Proteomes" id="UP001516400"/>
    </source>
</evidence>
<evidence type="ECO:0008006" key="4">
    <source>
        <dbReference type="Google" id="ProtNLM"/>
    </source>
</evidence>
<evidence type="ECO:0000313" key="2">
    <source>
        <dbReference type="EMBL" id="KAL3265297.1"/>
    </source>
</evidence>
<gene>
    <name evidence="2" type="ORF">HHI36_009507</name>
</gene>